<dbReference type="PROSITE" id="PS51257">
    <property type="entry name" value="PROKAR_LIPOPROTEIN"/>
    <property type="match status" value="1"/>
</dbReference>
<reference evidence="3" key="1">
    <citation type="submission" date="2016-10" db="EMBL/GenBank/DDBJ databases">
        <authorList>
            <person name="Varghese N."/>
            <person name="Submissions S."/>
        </authorList>
    </citation>
    <scope>NUCLEOTIDE SEQUENCE [LARGE SCALE GENOMIC DNA]</scope>
    <source>
        <strain evidence="3">CGMCC 1.3703</strain>
    </source>
</reference>
<protein>
    <recommendedName>
        <fullName evidence="4">DUF3221 domain-containing protein</fullName>
    </recommendedName>
</protein>
<evidence type="ECO:0000313" key="2">
    <source>
        <dbReference type="EMBL" id="SDN95470.1"/>
    </source>
</evidence>
<evidence type="ECO:0000313" key="3">
    <source>
        <dbReference type="Proteomes" id="UP000198860"/>
    </source>
</evidence>
<proteinExistence type="predicted"/>
<dbReference type="Proteomes" id="UP000198860">
    <property type="component" value="Unassembled WGS sequence"/>
</dbReference>
<organism evidence="2 3">
    <name type="scientific">Halobacillus aidingensis</name>
    <dbReference type="NCBI Taxonomy" id="240303"/>
    <lineage>
        <taxon>Bacteria</taxon>
        <taxon>Bacillati</taxon>
        <taxon>Bacillota</taxon>
        <taxon>Bacilli</taxon>
        <taxon>Bacillales</taxon>
        <taxon>Bacillaceae</taxon>
        <taxon>Halobacillus</taxon>
    </lineage>
</organism>
<feature type="chain" id="PRO_5039163580" description="DUF3221 domain-containing protein" evidence="1">
    <location>
        <begin position="21"/>
        <end position="98"/>
    </location>
</feature>
<keyword evidence="1" id="KW-0732">Signal</keyword>
<keyword evidence="3" id="KW-1185">Reference proteome</keyword>
<dbReference type="AlphaFoldDB" id="A0A1H0FLJ0"/>
<dbReference type="OrthoDB" id="2970878at2"/>
<feature type="signal peptide" evidence="1">
    <location>
        <begin position="1"/>
        <end position="20"/>
    </location>
</feature>
<sequence>MRLSTLLLFVILLTSCGSPAVNDDRPPDIQGPVVDRLSSNQVLVRNEEGQMKVQEIIVTVEKESLEKGREYSIWIEGEILDSQPPKGKVGKIEQIHDD</sequence>
<dbReference type="EMBL" id="FNIZ01000002">
    <property type="protein sequence ID" value="SDN95470.1"/>
    <property type="molecule type" value="Genomic_DNA"/>
</dbReference>
<dbReference type="RefSeq" id="WP_089650833.1">
    <property type="nucleotide sequence ID" value="NZ_FNIZ01000002.1"/>
</dbReference>
<evidence type="ECO:0000256" key="1">
    <source>
        <dbReference type="SAM" id="SignalP"/>
    </source>
</evidence>
<accession>A0A1H0FLJ0</accession>
<evidence type="ECO:0008006" key="4">
    <source>
        <dbReference type="Google" id="ProtNLM"/>
    </source>
</evidence>
<name>A0A1H0FLJ0_HALAD</name>
<gene>
    <name evidence="2" type="ORF">SAMN05421677_10244</name>
</gene>
<dbReference type="STRING" id="240303.SAMN05421677_10244"/>